<dbReference type="Proteomes" id="UP000468901">
    <property type="component" value="Unassembled WGS sequence"/>
</dbReference>
<evidence type="ECO:0000256" key="1">
    <source>
        <dbReference type="ARBA" id="ARBA00001947"/>
    </source>
</evidence>
<evidence type="ECO:0000256" key="5">
    <source>
        <dbReference type="ARBA" id="ARBA00022801"/>
    </source>
</evidence>
<feature type="domain" description="M23ase beta-sheet core" evidence="9">
    <location>
        <begin position="399"/>
        <end position="496"/>
    </location>
</feature>
<proteinExistence type="predicted"/>
<feature type="compositionally biased region" description="Low complexity" evidence="8">
    <location>
        <begin position="119"/>
        <end position="131"/>
    </location>
</feature>
<dbReference type="GO" id="GO:0006508">
    <property type="term" value="P:proteolysis"/>
    <property type="evidence" value="ECO:0007669"/>
    <property type="project" value="UniProtKB-KW"/>
</dbReference>
<keyword evidence="12" id="KW-1185">Reference proteome</keyword>
<dbReference type="Gene3D" id="3.10.450.350">
    <property type="match status" value="1"/>
</dbReference>
<evidence type="ECO:0000313" key="11">
    <source>
        <dbReference type="EMBL" id="KAB7738681.1"/>
    </source>
</evidence>
<accession>A0A6N6VIJ0</accession>
<dbReference type="EMBL" id="WESC01000017">
    <property type="protein sequence ID" value="KAB7738681.1"/>
    <property type="molecule type" value="Genomic_DNA"/>
</dbReference>
<keyword evidence="5" id="KW-0378">Hydrolase</keyword>
<evidence type="ECO:0000259" key="9">
    <source>
        <dbReference type="Pfam" id="PF01551"/>
    </source>
</evidence>
<name>A0A6N6VIJ0_9HYPH</name>
<keyword evidence="7" id="KW-0482">Metalloprotease</keyword>
<reference evidence="11 12" key="1">
    <citation type="submission" date="2019-09" db="EMBL/GenBank/DDBJ databases">
        <title>Parvibaculum sedimenti sp. nov., isolated from sediment.</title>
        <authorList>
            <person name="Wang Y."/>
        </authorList>
    </citation>
    <scope>NUCLEOTIDE SEQUENCE [LARGE SCALE GENOMIC DNA]</scope>
    <source>
        <strain evidence="11 12">HXT-9</strain>
    </source>
</reference>
<dbReference type="InterPro" id="IPR050570">
    <property type="entry name" value="Cell_wall_metabolism_enzyme"/>
</dbReference>
<dbReference type="Pfam" id="PF19425">
    <property type="entry name" value="Csd3_N2"/>
    <property type="match status" value="1"/>
</dbReference>
<dbReference type="CDD" id="cd12797">
    <property type="entry name" value="M23_peptidase"/>
    <property type="match status" value="1"/>
</dbReference>
<sequence length="545" mass="58428">MYDTGKNSDEFGMDKGGSEADAGGETFAPVARFRRSLQRSMKLYLSVSRLVLGQSLGQHRWLAATGLAGALSFALLGAGVSALVAPYSDVETAALTADQAPQIVALDADGPVERVTLGAEAPTEEAPAQTASNEPTAAETAGIATSSAHTELAAPVAPAEPKEIQTKVAINDGETLMQVLTDAGADRVDAYHAIAAMKPHFSPSKMRAGQEVSLTFLTNPTAEKDEPAKLLTSISLQPDIERAIQVNRAEDGSYRTQEFQKELKSGFAHAKGAINSSLFLDAQQAGIPAPIILEMIRMFSYSVDFQREIHPGDTFEVFFDRKYDEDGIPVKEGQIAYASLTVDGKPYRLWRFKTADGDWDYYDENGNSMKKFLMKTPVDGARISSGFGMRKHPILGFTKFHEGVDFAAPKGTPIYAAGDGVVKIAGWVNGYGNFVELSHANRYETAYGHMSAFAKGIHPGIRVHQGQVIGYVGSTGRSTGPHLHYEIHIAGKKVNPLGVKMATGEKLGGKQLAAFKATRANVGSQMAETPLMTRVAQASETPKAN</sequence>
<dbReference type="GO" id="GO:0030313">
    <property type="term" value="C:cell envelope"/>
    <property type="evidence" value="ECO:0007669"/>
    <property type="project" value="UniProtKB-SubCell"/>
</dbReference>
<dbReference type="InterPro" id="IPR011055">
    <property type="entry name" value="Dup_hybrid_motif"/>
</dbReference>
<comment type="cofactor">
    <cofactor evidence="1">
        <name>Zn(2+)</name>
        <dbReference type="ChEBI" id="CHEBI:29105"/>
    </cofactor>
</comment>
<feature type="region of interest" description="Disordered" evidence="8">
    <location>
        <begin position="119"/>
        <end position="141"/>
    </location>
</feature>
<dbReference type="SUPFAM" id="SSF51261">
    <property type="entry name" value="Duplicated hybrid motif"/>
    <property type="match status" value="1"/>
</dbReference>
<dbReference type="FunFam" id="2.70.70.10:FF:000006">
    <property type="entry name" value="M23 family peptidase"/>
    <property type="match status" value="1"/>
</dbReference>
<evidence type="ECO:0000256" key="6">
    <source>
        <dbReference type="ARBA" id="ARBA00022833"/>
    </source>
</evidence>
<dbReference type="GO" id="GO:0004222">
    <property type="term" value="F:metalloendopeptidase activity"/>
    <property type="evidence" value="ECO:0007669"/>
    <property type="project" value="TreeGrafter"/>
</dbReference>
<organism evidence="11 12">
    <name type="scientific">Parvibaculum sedimenti</name>
    <dbReference type="NCBI Taxonomy" id="2608632"/>
    <lineage>
        <taxon>Bacteria</taxon>
        <taxon>Pseudomonadati</taxon>
        <taxon>Pseudomonadota</taxon>
        <taxon>Alphaproteobacteria</taxon>
        <taxon>Hyphomicrobiales</taxon>
        <taxon>Parvibaculaceae</taxon>
        <taxon>Parvibaculum</taxon>
    </lineage>
</organism>
<comment type="caution">
    <text evidence="11">The sequence shown here is derived from an EMBL/GenBank/DDBJ whole genome shotgun (WGS) entry which is preliminary data.</text>
</comment>
<evidence type="ECO:0000256" key="2">
    <source>
        <dbReference type="ARBA" id="ARBA00004196"/>
    </source>
</evidence>
<keyword evidence="4" id="KW-0479">Metal-binding</keyword>
<dbReference type="AlphaFoldDB" id="A0A6N6VIJ0"/>
<comment type="subcellular location">
    <subcellularLocation>
        <location evidence="2">Cell envelope</location>
    </subcellularLocation>
</comment>
<dbReference type="PANTHER" id="PTHR21666:SF288">
    <property type="entry name" value="CELL DIVISION PROTEIN YTFB"/>
    <property type="match status" value="1"/>
</dbReference>
<dbReference type="PANTHER" id="PTHR21666">
    <property type="entry name" value="PEPTIDASE-RELATED"/>
    <property type="match status" value="1"/>
</dbReference>
<dbReference type="Gene3D" id="2.70.70.10">
    <property type="entry name" value="Glucose Permease (Domain IIA)"/>
    <property type="match status" value="1"/>
</dbReference>
<keyword evidence="6" id="KW-0862">Zinc</keyword>
<keyword evidence="3" id="KW-0645">Protease</keyword>
<feature type="domain" description="Csd3-like second N-terminal" evidence="10">
    <location>
        <begin position="270"/>
        <end position="387"/>
    </location>
</feature>
<gene>
    <name evidence="11" type="ORF">F2P47_15570</name>
</gene>
<dbReference type="RefSeq" id="WP_152217306.1">
    <property type="nucleotide sequence ID" value="NZ_JBAQYD010000210.1"/>
</dbReference>
<dbReference type="Pfam" id="PF01551">
    <property type="entry name" value="Peptidase_M23"/>
    <property type="match status" value="1"/>
</dbReference>
<evidence type="ECO:0000313" key="12">
    <source>
        <dbReference type="Proteomes" id="UP000468901"/>
    </source>
</evidence>
<dbReference type="InterPro" id="IPR045834">
    <property type="entry name" value="Csd3_N2"/>
</dbReference>
<evidence type="ECO:0000259" key="10">
    <source>
        <dbReference type="Pfam" id="PF19425"/>
    </source>
</evidence>
<feature type="region of interest" description="Disordered" evidence="8">
    <location>
        <begin position="1"/>
        <end position="21"/>
    </location>
</feature>
<evidence type="ECO:0000256" key="4">
    <source>
        <dbReference type="ARBA" id="ARBA00022723"/>
    </source>
</evidence>
<dbReference type="GO" id="GO:0046872">
    <property type="term" value="F:metal ion binding"/>
    <property type="evidence" value="ECO:0007669"/>
    <property type="project" value="UniProtKB-KW"/>
</dbReference>
<protein>
    <submittedName>
        <fullName evidence="11">Peptidoglycan DD-metalloendopeptidase family protein</fullName>
    </submittedName>
</protein>
<dbReference type="InterPro" id="IPR016047">
    <property type="entry name" value="M23ase_b-sheet_dom"/>
</dbReference>
<feature type="compositionally biased region" description="Basic and acidic residues" evidence="8">
    <location>
        <begin position="1"/>
        <end position="18"/>
    </location>
</feature>
<evidence type="ECO:0000256" key="7">
    <source>
        <dbReference type="ARBA" id="ARBA00023049"/>
    </source>
</evidence>
<evidence type="ECO:0000256" key="3">
    <source>
        <dbReference type="ARBA" id="ARBA00022670"/>
    </source>
</evidence>
<evidence type="ECO:0000256" key="8">
    <source>
        <dbReference type="SAM" id="MobiDB-lite"/>
    </source>
</evidence>